<evidence type="ECO:0000256" key="1">
    <source>
        <dbReference type="ARBA" id="ARBA00010233"/>
    </source>
</evidence>
<evidence type="ECO:0000259" key="6">
    <source>
        <dbReference type="Pfam" id="PF17676"/>
    </source>
</evidence>
<evidence type="ECO:0000313" key="7">
    <source>
        <dbReference type="EMBL" id="WTS10525.1"/>
    </source>
</evidence>
<dbReference type="GO" id="GO:0016787">
    <property type="term" value="F:hydrolase activity"/>
    <property type="evidence" value="ECO:0007669"/>
    <property type="project" value="UniProtKB-KW"/>
</dbReference>
<dbReference type="Gene3D" id="3.50.30.60">
    <property type="entry name" value="LD-carboxypeptidase A C-terminal domain-like"/>
    <property type="match status" value="1"/>
</dbReference>
<protein>
    <submittedName>
        <fullName evidence="7">LD-carboxypeptidase</fullName>
    </submittedName>
</protein>
<dbReference type="SUPFAM" id="SSF141986">
    <property type="entry name" value="LD-carboxypeptidase A C-terminal domain-like"/>
    <property type="match status" value="1"/>
</dbReference>
<feature type="region of interest" description="Disordered" evidence="4">
    <location>
        <begin position="1"/>
        <end position="23"/>
    </location>
</feature>
<proteinExistence type="inferred from homology"/>
<evidence type="ECO:0000256" key="2">
    <source>
        <dbReference type="ARBA" id="ARBA00022801"/>
    </source>
</evidence>
<feature type="active site" description="Charge relay system" evidence="3">
    <location>
        <position position="247"/>
    </location>
</feature>
<dbReference type="InterPro" id="IPR040449">
    <property type="entry name" value="Peptidase_S66_N"/>
</dbReference>
<dbReference type="EMBL" id="CP108195">
    <property type="protein sequence ID" value="WTS10525.1"/>
    <property type="molecule type" value="Genomic_DNA"/>
</dbReference>
<keyword evidence="2" id="KW-0378">Hydrolase</keyword>
<dbReference type="CDD" id="cd07062">
    <property type="entry name" value="Peptidase_S66_mccF_like"/>
    <property type="match status" value="1"/>
</dbReference>
<dbReference type="Pfam" id="PF17676">
    <property type="entry name" value="Peptidase_S66C"/>
    <property type="match status" value="1"/>
</dbReference>
<feature type="domain" description="LD-carboxypeptidase N-terminal" evidence="5">
    <location>
        <begin position="15"/>
        <end position="134"/>
    </location>
</feature>
<dbReference type="InterPro" id="IPR040921">
    <property type="entry name" value="Peptidase_S66C"/>
</dbReference>
<evidence type="ECO:0000259" key="5">
    <source>
        <dbReference type="Pfam" id="PF02016"/>
    </source>
</evidence>
<evidence type="ECO:0000256" key="4">
    <source>
        <dbReference type="SAM" id="MobiDB-lite"/>
    </source>
</evidence>
<gene>
    <name evidence="7" type="ORF">OHU69_05235</name>
</gene>
<dbReference type="InterPro" id="IPR027461">
    <property type="entry name" value="Carboxypeptidase_A_C_sf"/>
</dbReference>
<feature type="active site" description="Charge relay system" evidence="3">
    <location>
        <position position="313"/>
    </location>
</feature>
<dbReference type="AlphaFoldDB" id="A0AAU1TYQ9"/>
<name>A0AAU1TYQ9_9ACTN</name>
<feature type="domain" description="LD-carboxypeptidase C-terminal" evidence="6">
    <location>
        <begin position="208"/>
        <end position="325"/>
    </location>
</feature>
<dbReference type="InterPro" id="IPR027478">
    <property type="entry name" value="LdcA_N"/>
</dbReference>
<feature type="active site" description="Nucleophile" evidence="3">
    <location>
        <position position="114"/>
    </location>
</feature>
<dbReference type="InterPro" id="IPR003507">
    <property type="entry name" value="S66_fam"/>
</dbReference>
<dbReference type="PANTHER" id="PTHR30237:SF5">
    <property type="entry name" value="CARBOXYPEPTIDASE VC_A0337-RELATED"/>
    <property type="match status" value="1"/>
</dbReference>
<dbReference type="PANTHER" id="PTHR30237">
    <property type="entry name" value="MURAMOYLTETRAPEPTIDE CARBOXYPEPTIDASE"/>
    <property type="match status" value="1"/>
</dbReference>
<dbReference type="Pfam" id="PF02016">
    <property type="entry name" value="Peptidase_S66"/>
    <property type="match status" value="1"/>
</dbReference>
<dbReference type="PIRSF" id="PIRSF028757">
    <property type="entry name" value="LD-carboxypeptidase"/>
    <property type="match status" value="1"/>
</dbReference>
<evidence type="ECO:0000256" key="3">
    <source>
        <dbReference type="PIRSR" id="PIRSR028757-1"/>
    </source>
</evidence>
<dbReference type="Gene3D" id="3.40.50.10740">
    <property type="entry name" value="Class I glutamine amidotransferase-like"/>
    <property type="match status" value="1"/>
</dbReference>
<dbReference type="InterPro" id="IPR029062">
    <property type="entry name" value="Class_I_gatase-like"/>
</dbReference>
<accession>A0AAU1TYQ9</accession>
<reference evidence="7" key="1">
    <citation type="submission" date="2022-10" db="EMBL/GenBank/DDBJ databases">
        <title>The complete genomes of actinobacterial strains from the NBC collection.</title>
        <authorList>
            <person name="Joergensen T.S."/>
            <person name="Alvarez Arevalo M."/>
            <person name="Sterndorff E.B."/>
            <person name="Faurdal D."/>
            <person name="Vuksanovic O."/>
            <person name="Mourched A.-S."/>
            <person name="Charusanti P."/>
            <person name="Shaw S."/>
            <person name="Blin K."/>
            <person name="Weber T."/>
        </authorList>
    </citation>
    <scope>NUCLEOTIDE SEQUENCE</scope>
    <source>
        <strain evidence="7">NBC_00119</strain>
    </source>
</reference>
<sequence>MSVRYPRPLRPGDRIGVTSPSSGVSKEMSARLRVAVREVQDRGYEVVVGRCMDGSRHVSASAADRAGELMAMLTDPTIRAVVPPWGGETAIDLIPLLDWDRLRDTEPTWFVGFSDTSTLITPLTLLTGTATVHGNNLMDTPYRVPEGLLTWLDIVAAPPGHRFTQTPPGRHRSGGFDDFAVFPDIREYTLNAQGTWTRLDGSGDVEAEGRLIGGCIETLCDLAGTPYLDASAFARDEAPDGLLIYVEAGEDNAFTICRNLHGIKLAGFFDHANAILVGRTSAPDRRTLTQHEAVLDALGSLNVPIVADVECGHVPPYMPIVNGALGRIVHTSTRSELTQTLA</sequence>
<organism evidence="7">
    <name type="scientific">Streptomyces sp. NBC_00119</name>
    <dbReference type="NCBI Taxonomy" id="2975659"/>
    <lineage>
        <taxon>Bacteria</taxon>
        <taxon>Bacillati</taxon>
        <taxon>Actinomycetota</taxon>
        <taxon>Actinomycetes</taxon>
        <taxon>Kitasatosporales</taxon>
        <taxon>Streptomycetaceae</taxon>
        <taxon>Streptomyces</taxon>
    </lineage>
</organism>
<comment type="similarity">
    <text evidence="1">Belongs to the peptidase S66 family.</text>
</comment>
<dbReference type="SUPFAM" id="SSF52317">
    <property type="entry name" value="Class I glutamine amidotransferase-like"/>
    <property type="match status" value="1"/>
</dbReference>